<reference evidence="1 2" key="1">
    <citation type="submission" date="2018-08" db="EMBL/GenBank/DDBJ databases">
        <authorList>
            <person name="Khan S.A."/>
        </authorList>
    </citation>
    <scope>NUCLEOTIDE SEQUENCE [LARGE SCALE GENOMIC DNA]</scope>
    <source>
        <strain evidence="1 2">GTF-13</strain>
    </source>
</reference>
<dbReference type="InterPro" id="IPR007215">
    <property type="entry name" value="Sulphur_relay_TusB/DsrH"/>
</dbReference>
<accession>A0A3P3VPS8</accession>
<dbReference type="Pfam" id="PF04077">
    <property type="entry name" value="DsrH"/>
    <property type="match status" value="1"/>
</dbReference>
<evidence type="ECO:0000313" key="1">
    <source>
        <dbReference type="EMBL" id="RRJ84782.1"/>
    </source>
</evidence>
<comment type="caution">
    <text evidence="1">The sequence shown here is derived from an EMBL/GenBank/DDBJ whole genome shotgun (WGS) entry which is preliminary data.</text>
</comment>
<proteinExistence type="predicted"/>
<dbReference type="Gene3D" id="3.40.1260.10">
    <property type="entry name" value="DsrEFH-like"/>
    <property type="match status" value="1"/>
</dbReference>
<dbReference type="RefSeq" id="WP_125015211.1">
    <property type="nucleotide sequence ID" value="NZ_QWEZ01000001.1"/>
</dbReference>
<dbReference type="GO" id="GO:1990228">
    <property type="term" value="C:sulfurtransferase complex"/>
    <property type="evidence" value="ECO:0007669"/>
    <property type="project" value="TreeGrafter"/>
</dbReference>
<dbReference type="InterPro" id="IPR027396">
    <property type="entry name" value="DsrEFH-like"/>
</dbReference>
<dbReference type="EMBL" id="QWEZ01000001">
    <property type="protein sequence ID" value="RRJ84782.1"/>
    <property type="molecule type" value="Genomic_DNA"/>
</dbReference>
<protein>
    <submittedName>
        <fullName evidence="1">Sulfurtransferase complex subunit TusB</fullName>
    </submittedName>
</protein>
<dbReference type="PANTHER" id="PTHR37526">
    <property type="entry name" value="PROTEIN TUSB"/>
    <property type="match status" value="1"/>
</dbReference>
<keyword evidence="2" id="KW-1185">Reference proteome</keyword>
<sequence length="99" mass="10928">MLHIINKSLTSSDALKRCLALTQPGAALLLIEDAVYNCIPNSPGYELLLQHSEAVSLYALTEDLEARGLERLVADPFQRVDYPGFVTLTEQHSKSLSWG</sequence>
<dbReference type="GO" id="GO:0016740">
    <property type="term" value="F:transferase activity"/>
    <property type="evidence" value="ECO:0007669"/>
    <property type="project" value="UniProtKB-KW"/>
</dbReference>
<keyword evidence="1" id="KW-0808">Transferase</keyword>
<dbReference type="NCBIfam" id="TIGR03011">
    <property type="entry name" value="sulf_tusB_dsrH"/>
    <property type="match status" value="1"/>
</dbReference>
<dbReference type="GO" id="GO:0002143">
    <property type="term" value="P:tRNA wobble position uridine thiolation"/>
    <property type="evidence" value="ECO:0007669"/>
    <property type="project" value="InterPro"/>
</dbReference>
<dbReference type="SUPFAM" id="SSF75169">
    <property type="entry name" value="DsrEFH-like"/>
    <property type="match status" value="1"/>
</dbReference>
<dbReference type="PANTHER" id="PTHR37526:SF1">
    <property type="entry name" value="PROTEIN TUSB"/>
    <property type="match status" value="1"/>
</dbReference>
<reference evidence="1 2" key="2">
    <citation type="submission" date="2018-12" db="EMBL/GenBank/DDBJ databases">
        <title>Simiduia agarivorans gen. nov., sp. nov., a marine, agarolytic bacterium isolated from shallow coastal water from Keelung, Taiwan.</title>
        <authorList>
            <person name="Shieh W.Y."/>
        </authorList>
    </citation>
    <scope>NUCLEOTIDE SEQUENCE [LARGE SCALE GENOMIC DNA]</scope>
    <source>
        <strain evidence="1 2">GTF-13</strain>
    </source>
</reference>
<name>A0A3P3VPS8_9GAMM</name>
<dbReference type="AlphaFoldDB" id="A0A3P3VPS8"/>
<organism evidence="1 2">
    <name type="scientific">Aestuariirhabdus litorea</name>
    <dbReference type="NCBI Taxonomy" id="2528527"/>
    <lineage>
        <taxon>Bacteria</taxon>
        <taxon>Pseudomonadati</taxon>
        <taxon>Pseudomonadota</taxon>
        <taxon>Gammaproteobacteria</taxon>
        <taxon>Oceanospirillales</taxon>
        <taxon>Aestuariirhabdaceae</taxon>
        <taxon>Aestuariirhabdus</taxon>
    </lineage>
</organism>
<dbReference type="Proteomes" id="UP000280792">
    <property type="component" value="Unassembled WGS sequence"/>
</dbReference>
<evidence type="ECO:0000313" key="2">
    <source>
        <dbReference type="Proteomes" id="UP000280792"/>
    </source>
</evidence>
<gene>
    <name evidence="1" type="primary">dsrH</name>
    <name evidence="1" type="ORF">D0544_06695</name>
</gene>